<dbReference type="EMBL" id="CP048209">
    <property type="protein sequence ID" value="QHT61889.1"/>
    <property type="molecule type" value="Genomic_DNA"/>
</dbReference>
<protein>
    <recommendedName>
        <fullName evidence="3">Hsp20/alpha crystallin family protein</fullName>
    </recommendedName>
</protein>
<dbReference type="KEGG" id="plyc:GXP70_19145"/>
<accession>A0A6C0G3K7</accession>
<keyword evidence="2" id="KW-1185">Reference proteome</keyword>
<evidence type="ECO:0000313" key="1">
    <source>
        <dbReference type="EMBL" id="QHT61889.1"/>
    </source>
</evidence>
<reference evidence="1 2" key="1">
    <citation type="submission" date="2020-01" db="EMBL/GenBank/DDBJ databases">
        <title>Paenibacillus sp. nov., isolated from tomato rhizosphere.</title>
        <authorList>
            <person name="Weon H.-Y."/>
            <person name="Lee S.A."/>
        </authorList>
    </citation>
    <scope>NUCLEOTIDE SEQUENCE [LARGE SCALE GENOMIC DNA]</scope>
    <source>
        <strain evidence="1 2">12200R-189</strain>
    </source>
</reference>
<dbReference type="SUPFAM" id="SSF49764">
    <property type="entry name" value="HSP20-like chaperones"/>
    <property type="match status" value="1"/>
</dbReference>
<sequence length="141" mass="15865">MALNWEELEQWMEKQQLPKGFDMFKQSEWIESYVRGMMNKALPAASAALQTSNANVVETKRYVIVTYPIGEAVEVADVRLIAKEDRLKLSGLPGGGNELIRLPKLVLPRTCQAQYDGVVLKIKLRKRPASKRSHVATIQGL</sequence>
<evidence type="ECO:0000313" key="2">
    <source>
        <dbReference type="Proteomes" id="UP000476064"/>
    </source>
</evidence>
<organism evidence="1 2">
    <name type="scientific">Paenibacillus lycopersici</name>
    <dbReference type="NCBI Taxonomy" id="2704462"/>
    <lineage>
        <taxon>Bacteria</taxon>
        <taxon>Bacillati</taxon>
        <taxon>Bacillota</taxon>
        <taxon>Bacilli</taxon>
        <taxon>Bacillales</taxon>
        <taxon>Paenibacillaceae</taxon>
        <taxon>Paenibacillus</taxon>
    </lineage>
</organism>
<dbReference type="AlphaFoldDB" id="A0A6C0G3K7"/>
<dbReference type="RefSeq" id="WP_162358326.1">
    <property type="nucleotide sequence ID" value="NZ_CP048209.1"/>
</dbReference>
<gene>
    <name evidence="1" type="ORF">GXP70_19145</name>
</gene>
<evidence type="ECO:0008006" key="3">
    <source>
        <dbReference type="Google" id="ProtNLM"/>
    </source>
</evidence>
<dbReference type="Proteomes" id="UP000476064">
    <property type="component" value="Chromosome"/>
</dbReference>
<dbReference type="InterPro" id="IPR008978">
    <property type="entry name" value="HSP20-like_chaperone"/>
</dbReference>
<name>A0A6C0G3K7_9BACL</name>
<proteinExistence type="predicted"/>